<reference evidence="7 8" key="1">
    <citation type="submission" date="2019-10" db="EMBL/GenBank/DDBJ databases">
        <title>Dictyobacter vulcani sp. nov., within the class Ktedonobacteria, isolated from soil of volcanic Mt. Zao.</title>
        <authorList>
            <person name="Zheng Y."/>
            <person name="Wang C.M."/>
            <person name="Sakai Y."/>
            <person name="Abe K."/>
            <person name="Yokota A."/>
            <person name="Yabe S."/>
        </authorList>
    </citation>
    <scope>NUCLEOTIDE SEQUENCE [LARGE SCALE GENOMIC DNA]</scope>
    <source>
        <strain evidence="7 8">W12</strain>
    </source>
</reference>
<evidence type="ECO:0000259" key="6">
    <source>
        <dbReference type="Pfam" id="PF17932"/>
    </source>
</evidence>
<dbReference type="EMBL" id="BKZW01000001">
    <property type="protein sequence ID" value="GER86145.1"/>
    <property type="molecule type" value="Genomic_DNA"/>
</dbReference>
<feature type="domain" description="HTH tetR-type" evidence="5">
    <location>
        <begin position="13"/>
        <end position="50"/>
    </location>
</feature>
<organism evidence="7 8">
    <name type="scientific">Dictyobacter vulcani</name>
    <dbReference type="NCBI Taxonomy" id="2607529"/>
    <lineage>
        <taxon>Bacteria</taxon>
        <taxon>Bacillati</taxon>
        <taxon>Chloroflexota</taxon>
        <taxon>Ktedonobacteria</taxon>
        <taxon>Ktedonobacterales</taxon>
        <taxon>Dictyobacteraceae</taxon>
        <taxon>Dictyobacter</taxon>
    </lineage>
</organism>
<protein>
    <submittedName>
        <fullName evidence="7">TetR family transcriptional regulator</fullName>
    </submittedName>
</protein>
<dbReference type="RefSeq" id="WP_151754322.1">
    <property type="nucleotide sequence ID" value="NZ_BKZW01000001.1"/>
</dbReference>
<dbReference type="SUPFAM" id="SSF48498">
    <property type="entry name" value="Tetracyclin repressor-like, C-terminal domain"/>
    <property type="match status" value="1"/>
</dbReference>
<dbReference type="Pfam" id="PF17932">
    <property type="entry name" value="TetR_C_24"/>
    <property type="match status" value="1"/>
</dbReference>
<sequence length="210" mass="24359">MRSKDEQWLLVVNLLGNYGYRGTSMRDIARTLDLSEAHVHTLMGSKEDILWHIVSRVARLFLTQARTVPRSISPAEQLHLLIYRHLEVIAQDKDYVLVFLRDWALLDDIHRQEIQSMRETYDSYFYRVIDAGVKEGVFDVPDTLLACLFVLSALQWTHQWFTANDALTFTQLTDQYSALILRALCSGYTVPLDGAMAYLYHKEDQAEQDE</sequence>
<evidence type="ECO:0000259" key="5">
    <source>
        <dbReference type="Pfam" id="PF00440"/>
    </source>
</evidence>
<proteinExistence type="predicted"/>
<evidence type="ECO:0000313" key="7">
    <source>
        <dbReference type="EMBL" id="GER86145.1"/>
    </source>
</evidence>
<dbReference type="Pfam" id="PF00440">
    <property type="entry name" value="TetR_N"/>
    <property type="match status" value="1"/>
</dbReference>
<dbReference type="InterPro" id="IPR009057">
    <property type="entry name" value="Homeodomain-like_sf"/>
</dbReference>
<dbReference type="AlphaFoldDB" id="A0A5J4KFL9"/>
<dbReference type="InterPro" id="IPR036271">
    <property type="entry name" value="Tet_transcr_reg_TetR-rel_C_sf"/>
</dbReference>
<keyword evidence="8" id="KW-1185">Reference proteome</keyword>
<dbReference type="PANTHER" id="PTHR30055">
    <property type="entry name" value="HTH-TYPE TRANSCRIPTIONAL REGULATOR RUTR"/>
    <property type="match status" value="1"/>
</dbReference>
<dbReference type="GO" id="GO:0003700">
    <property type="term" value="F:DNA-binding transcription factor activity"/>
    <property type="evidence" value="ECO:0007669"/>
    <property type="project" value="TreeGrafter"/>
</dbReference>
<accession>A0A5J4KFL9</accession>
<comment type="caution">
    <text evidence="7">The sequence shown here is derived from an EMBL/GenBank/DDBJ whole genome shotgun (WGS) entry which is preliminary data.</text>
</comment>
<name>A0A5J4KFL9_9CHLR</name>
<gene>
    <name evidence="7" type="ORF">KDW_03070</name>
</gene>
<evidence type="ECO:0000256" key="4">
    <source>
        <dbReference type="ARBA" id="ARBA00023163"/>
    </source>
</evidence>
<dbReference type="GO" id="GO:0000976">
    <property type="term" value="F:transcription cis-regulatory region binding"/>
    <property type="evidence" value="ECO:0007669"/>
    <property type="project" value="TreeGrafter"/>
</dbReference>
<dbReference type="SUPFAM" id="SSF46689">
    <property type="entry name" value="Homeodomain-like"/>
    <property type="match status" value="1"/>
</dbReference>
<dbReference type="PANTHER" id="PTHR30055:SF175">
    <property type="entry name" value="HTH-TYPE TRANSCRIPTIONAL REPRESSOR KSTR2"/>
    <property type="match status" value="1"/>
</dbReference>
<evidence type="ECO:0000256" key="3">
    <source>
        <dbReference type="ARBA" id="ARBA00023125"/>
    </source>
</evidence>
<dbReference type="Gene3D" id="1.10.10.60">
    <property type="entry name" value="Homeodomain-like"/>
    <property type="match status" value="1"/>
</dbReference>
<keyword evidence="1" id="KW-0678">Repressor</keyword>
<dbReference type="Gene3D" id="1.10.357.10">
    <property type="entry name" value="Tetracycline Repressor, domain 2"/>
    <property type="match status" value="1"/>
</dbReference>
<dbReference type="InterPro" id="IPR041490">
    <property type="entry name" value="KstR2_TetR_C"/>
</dbReference>
<keyword evidence="2" id="KW-0805">Transcription regulation</keyword>
<dbReference type="InterPro" id="IPR050109">
    <property type="entry name" value="HTH-type_TetR-like_transc_reg"/>
</dbReference>
<evidence type="ECO:0000256" key="1">
    <source>
        <dbReference type="ARBA" id="ARBA00022491"/>
    </source>
</evidence>
<feature type="domain" description="HTH-type transcriptional repressor KstR2 C-terminal" evidence="6">
    <location>
        <begin position="73"/>
        <end position="184"/>
    </location>
</feature>
<evidence type="ECO:0000313" key="8">
    <source>
        <dbReference type="Proteomes" id="UP000326912"/>
    </source>
</evidence>
<dbReference type="InterPro" id="IPR001647">
    <property type="entry name" value="HTH_TetR"/>
</dbReference>
<evidence type="ECO:0000256" key="2">
    <source>
        <dbReference type="ARBA" id="ARBA00023015"/>
    </source>
</evidence>
<dbReference type="Proteomes" id="UP000326912">
    <property type="component" value="Unassembled WGS sequence"/>
</dbReference>
<keyword evidence="4" id="KW-0804">Transcription</keyword>
<keyword evidence="3" id="KW-0238">DNA-binding</keyword>